<dbReference type="PANTHER" id="PTHR48127:SF1">
    <property type="entry name" value="ZINC FINGER GRF-TYPE DOMAIN-CONTAINING PROTEIN"/>
    <property type="match status" value="1"/>
</dbReference>
<keyword evidence="8" id="KW-1185">Reference proteome</keyword>
<keyword evidence="1" id="KW-0479">Metal-binding</keyword>
<sequence length="666" mass="77496">MARLRLCRAHRIGATILPVASLSLARLPGNITFTELGAYLSPLFLIPLSSSSPAPPSPFFLDSGDKRRLYPVHFVARPSGKYGCRIRVQYPRVSSVDGPVPPALPVLNCECGHPAIVQQSRHLVTTARAFYQCRSDECFFFQWIDGQEMYDPRILLFPWNCKSFEYKAFKRWVPPPPNPPPMTNDEKVAAARLRVRNPPLCHCEYRSELETPPVGLDYTSFFRCALVGSTGWRLCHFQEYIYGRKSHWPVNVELEDLLQQYINGKEPLPCDKYPPKLCPCGVPAREGVVPSELGDGYFCGNTVGDNDAWHTRRCDWETFPGRTKLLDQIRRTVPPYDQRLLEETRDRVRSENGIVIPPGWIISNIKHEFNTDFDGALLHWRKNKDKYPTRGDWVPLTESMREDGLLRFINWNNRLELNEWCSNKLIELADPVIQEEKRKKEEEKRRQVEAYKEAQLRNPGSLESFFARFTENARKRREEQARAAMVASVSRLGNLDDEGTTEANAPNHREGTQVDEQEEEPLGYYLPPSKYYAKCDEPPPMCWCGDPCKVRASCLFTTLWQRRWSPPPLCDFQQWIDTERSEKALEYISSWKRGKARDRELADRHKAEREKREEEERRREADRKKAKEKRDKERERRRERIRRAKEAVEAGGPDVLRKGKWPRCTQ</sequence>
<reference evidence="7 8" key="1">
    <citation type="journal article" date="2019" name="Sci. Rep.">
        <title>A high-quality genome of Eragrostis curvula grass provides insights into Poaceae evolution and supports new strategies to enhance forage quality.</title>
        <authorList>
            <person name="Carballo J."/>
            <person name="Santos B.A.C.M."/>
            <person name="Zappacosta D."/>
            <person name="Garbus I."/>
            <person name="Selva J.P."/>
            <person name="Gallo C.A."/>
            <person name="Diaz A."/>
            <person name="Albertini E."/>
            <person name="Caccamo M."/>
            <person name="Echenique V."/>
        </authorList>
    </citation>
    <scope>NUCLEOTIDE SEQUENCE [LARGE SCALE GENOMIC DNA]</scope>
    <source>
        <strain evidence="8">cv. Victoria</strain>
        <tissue evidence="7">Leaf</tissue>
    </source>
</reference>
<dbReference type="GO" id="GO:0008270">
    <property type="term" value="F:zinc ion binding"/>
    <property type="evidence" value="ECO:0007669"/>
    <property type="project" value="UniProtKB-KW"/>
</dbReference>
<comment type="caution">
    <text evidence="7">The sequence shown here is derived from an EMBL/GenBank/DDBJ whole genome shotgun (WGS) entry which is preliminary data.</text>
</comment>
<dbReference type="AlphaFoldDB" id="A0A5J9WDG4"/>
<evidence type="ECO:0000313" key="7">
    <source>
        <dbReference type="EMBL" id="TVU46742.1"/>
    </source>
</evidence>
<evidence type="ECO:0000259" key="6">
    <source>
        <dbReference type="PROSITE" id="PS51999"/>
    </source>
</evidence>
<protein>
    <recommendedName>
        <fullName evidence="6">GRF-type domain-containing protein</fullName>
    </recommendedName>
</protein>
<organism evidence="7 8">
    <name type="scientific">Eragrostis curvula</name>
    <name type="common">weeping love grass</name>
    <dbReference type="NCBI Taxonomy" id="38414"/>
    <lineage>
        <taxon>Eukaryota</taxon>
        <taxon>Viridiplantae</taxon>
        <taxon>Streptophyta</taxon>
        <taxon>Embryophyta</taxon>
        <taxon>Tracheophyta</taxon>
        <taxon>Spermatophyta</taxon>
        <taxon>Magnoliopsida</taxon>
        <taxon>Liliopsida</taxon>
        <taxon>Poales</taxon>
        <taxon>Poaceae</taxon>
        <taxon>PACMAD clade</taxon>
        <taxon>Chloridoideae</taxon>
        <taxon>Eragrostideae</taxon>
        <taxon>Eragrostidinae</taxon>
        <taxon>Eragrostis</taxon>
    </lineage>
</organism>
<dbReference type="InterPro" id="IPR010666">
    <property type="entry name" value="Znf_GRF"/>
</dbReference>
<keyword evidence="2 4" id="KW-0863">Zinc-finger</keyword>
<evidence type="ECO:0000256" key="5">
    <source>
        <dbReference type="SAM" id="MobiDB-lite"/>
    </source>
</evidence>
<feature type="domain" description="GRF-type" evidence="6">
    <location>
        <begin position="109"/>
        <end position="147"/>
    </location>
</feature>
<dbReference type="Proteomes" id="UP000324897">
    <property type="component" value="Chromosome 5"/>
</dbReference>
<evidence type="ECO:0000256" key="1">
    <source>
        <dbReference type="ARBA" id="ARBA00022723"/>
    </source>
</evidence>
<gene>
    <name evidence="7" type="ORF">EJB05_06299</name>
</gene>
<feature type="region of interest" description="Disordered" evidence="5">
    <location>
        <begin position="494"/>
        <end position="519"/>
    </location>
</feature>
<evidence type="ECO:0000313" key="8">
    <source>
        <dbReference type="Proteomes" id="UP000324897"/>
    </source>
</evidence>
<evidence type="ECO:0000256" key="3">
    <source>
        <dbReference type="ARBA" id="ARBA00022833"/>
    </source>
</evidence>
<feature type="region of interest" description="Disordered" evidence="5">
    <location>
        <begin position="598"/>
        <end position="666"/>
    </location>
</feature>
<name>A0A5J9WDG4_9POAL</name>
<accession>A0A5J9WDG4</accession>
<evidence type="ECO:0000256" key="2">
    <source>
        <dbReference type="ARBA" id="ARBA00022771"/>
    </source>
</evidence>
<dbReference type="PANTHER" id="PTHR48127">
    <property type="entry name" value="GRF-TYPE DOMAIN-CONTAINING PROTEIN"/>
    <property type="match status" value="1"/>
</dbReference>
<dbReference type="PROSITE" id="PS51999">
    <property type="entry name" value="ZF_GRF"/>
    <property type="match status" value="1"/>
</dbReference>
<feature type="compositionally biased region" description="Basic and acidic residues" evidence="5">
    <location>
        <begin position="598"/>
        <end position="648"/>
    </location>
</feature>
<dbReference type="EMBL" id="RWGY01000004">
    <property type="protein sequence ID" value="TVU46742.1"/>
    <property type="molecule type" value="Genomic_DNA"/>
</dbReference>
<proteinExistence type="predicted"/>
<keyword evidence="3" id="KW-0862">Zinc</keyword>
<dbReference type="Gramene" id="TVU46742">
    <property type="protein sequence ID" value="TVU46742"/>
    <property type="gene ID" value="EJB05_06299"/>
</dbReference>
<evidence type="ECO:0000256" key="4">
    <source>
        <dbReference type="PROSITE-ProRule" id="PRU01343"/>
    </source>
</evidence>